<gene>
    <name evidence="1" type="ORF">ACH49Z_20725</name>
</gene>
<dbReference type="GO" id="GO:0016787">
    <property type="term" value="F:hydrolase activity"/>
    <property type="evidence" value="ECO:0007669"/>
    <property type="project" value="UniProtKB-KW"/>
</dbReference>
<dbReference type="NCBIfam" id="TIGR01662">
    <property type="entry name" value="HAD-SF-IIIA"/>
    <property type="match status" value="1"/>
</dbReference>
<keyword evidence="2" id="KW-1185">Reference proteome</keyword>
<dbReference type="EMBL" id="JBIRYL010000006">
    <property type="protein sequence ID" value="MFI2232274.1"/>
    <property type="molecule type" value="Genomic_DNA"/>
</dbReference>
<sequence>MNPDLFSRRYLLLDFDGPICAVFAGLTDRTAAVELCHSLMAPVPQEVASSKDPFDVLRYAAQVSPAEANIANREFTKIECRAVESARPTHAADQLITEAAGSGHLIAIVSNNSTEAINAYLRMQNLTDFVAGVYARTDGNVSLLKPSPYLLQAAMTSLGSSATECVFVGDSVTDIQAGNAAGVPTIGYANRPEKAERFAPHGPAAIITTMDDALTALRASRPIG</sequence>
<accession>A0ABW7W0F7</accession>
<evidence type="ECO:0000313" key="1">
    <source>
        <dbReference type="EMBL" id="MFI2232274.1"/>
    </source>
</evidence>
<reference evidence="1 2" key="1">
    <citation type="submission" date="2024-10" db="EMBL/GenBank/DDBJ databases">
        <title>The Natural Products Discovery Center: Release of the First 8490 Sequenced Strains for Exploring Actinobacteria Biosynthetic Diversity.</title>
        <authorList>
            <person name="Kalkreuter E."/>
            <person name="Kautsar S.A."/>
            <person name="Yang D."/>
            <person name="Bader C.D."/>
            <person name="Teijaro C.N."/>
            <person name="Fluegel L."/>
            <person name="Davis C.M."/>
            <person name="Simpson J.R."/>
            <person name="Lauterbach L."/>
            <person name="Steele A.D."/>
            <person name="Gui C."/>
            <person name="Meng S."/>
            <person name="Li G."/>
            <person name="Viehrig K."/>
            <person name="Ye F."/>
            <person name="Su P."/>
            <person name="Kiefer A.F."/>
            <person name="Nichols A."/>
            <person name="Cepeda A.J."/>
            <person name="Yan W."/>
            <person name="Fan B."/>
            <person name="Jiang Y."/>
            <person name="Adhikari A."/>
            <person name="Zheng C.-J."/>
            <person name="Schuster L."/>
            <person name="Cowan T.M."/>
            <person name="Smanski M.J."/>
            <person name="Chevrette M.G."/>
            <person name="De Carvalho L.P.S."/>
            <person name="Shen B."/>
        </authorList>
    </citation>
    <scope>NUCLEOTIDE SEQUENCE [LARGE SCALE GENOMIC DNA]</scope>
    <source>
        <strain evidence="1 2">NPDC019377</strain>
    </source>
</reference>
<dbReference type="NCBIfam" id="TIGR01549">
    <property type="entry name" value="HAD-SF-IA-v1"/>
    <property type="match status" value="1"/>
</dbReference>
<dbReference type="InterPro" id="IPR050155">
    <property type="entry name" value="HAD-like_hydrolase_sf"/>
</dbReference>
<dbReference type="RefSeq" id="WP_397063856.1">
    <property type="nucleotide sequence ID" value="NZ_JBIRYL010000006.1"/>
</dbReference>
<dbReference type="InterPro" id="IPR041492">
    <property type="entry name" value="HAD_2"/>
</dbReference>
<dbReference type="InterPro" id="IPR006439">
    <property type="entry name" value="HAD-SF_hydro_IA"/>
</dbReference>
<keyword evidence="1" id="KW-0378">Hydrolase</keyword>
<dbReference type="SUPFAM" id="SSF56784">
    <property type="entry name" value="HAD-like"/>
    <property type="match status" value="1"/>
</dbReference>
<dbReference type="CDD" id="cd01427">
    <property type="entry name" value="HAD_like"/>
    <property type="match status" value="1"/>
</dbReference>
<dbReference type="InterPro" id="IPR023214">
    <property type="entry name" value="HAD_sf"/>
</dbReference>
<proteinExistence type="predicted"/>
<evidence type="ECO:0000313" key="2">
    <source>
        <dbReference type="Proteomes" id="UP001611494"/>
    </source>
</evidence>
<dbReference type="Proteomes" id="UP001611494">
    <property type="component" value="Unassembled WGS sequence"/>
</dbReference>
<organism evidence="1 2">
    <name type="scientific">Nocardia testacea</name>
    <dbReference type="NCBI Taxonomy" id="248551"/>
    <lineage>
        <taxon>Bacteria</taxon>
        <taxon>Bacillati</taxon>
        <taxon>Actinomycetota</taxon>
        <taxon>Actinomycetes</taxon>
        <taxon>Mycobacteriales</taxon>
        <taxon>Nocardiaceae</taxon>
        <taxon>Nocardia</taxon>
    </lineage>
</organism>
<comment type="caution">
    <text evidence="1">The sequence shown here is derived from an EMBL/GenBank/DDBJ whole genome shotgun (WGS) entry which is preliminary data.</text>
</comment>
<protein>
    <submittedName>
        <fullName evidence="1">HAD family hydrolase</fullName>
        <ecNumber evidence="1">3.-.-.-</ecNumber>
    </submittedName>
</protein>
<dbReference type="PANTHER" id="PTHR43434">
    <property type="entry name" value="PHOSPHOGLYCOLATE PHOSPHATASE"/>
    <property type="match status" value="1"/>
</dbReference>
<dbReference type="InterPro" id="IPR036412">
    <property type="entry name" value="HAD-like_sf"/>
</dbReference>
<dbReference type="EC" id="3.-.-.-" evidence="1"/>
<dbReference type="PANTHER" id="PTHR43434:SF1">
    <property type="entry name" value="PHOSPHOGLYCOLATE PHOSPHATASE"/>
    <property type="match status" value="1"/>
</dbReference>
<name>A0ABW7W0F7_9NOCA</name>
<dbReference type="Pfam" id="PF13419">
    <property type="entry name" value="HAD_2"/>
    <property type="match status" value="1"/>
</dbReference>
<dbReference type="NCBIfam" id="TIGR01509">
    <property type="entry name" value="HAD-SF-IA-v3"/>
    <property type="match status" value="1"/>
</dbReference>
<dbReference type="InterPro" id="IPR006549">
    <property type="entry name" value="HAD-SF_hydro_IIIA"/>
</dbReference>
<dbReference type="Gene3D" id="3.40.50.1000">
    <property type="entry name" value="HAD superfamily/HAD-like"/>
    <property type="match status" value="1"/>
</dbReference>